<dbReference type="InterPro" id="IPR048615">
    <property type="entry name" value="KDM5_C-hel"/>
</dbReference>
<organism evidence="11">
    <name type="scientific">Melampsora larici-populina (strain 98AG31 / pathotype 3-4-7)</name>
    <name type="common">Poplar leaf rust fungus</name>
    <dbReference type="NCBI Taxonomy" id="747676"/>
    <lineage>
        <taxon>Eukaryota</taxon>
        <taxon>Fungi</taxon>
        <taxon>Dikarya</taxon>
        <taxon>Basidiomycota</taxon>
        <taxon>Pucciniomycotina</taxon>
        <taxon>Pucciniomycetes</taxon>
        <taxon>Pucciniales</taxon>
        <taxon>Melampsoraceae</taxon>
        <taxon>Melampsora</taxon>
    </lineage>
</organism>
<feature type="domain" description="PHD-type" evidence="8">
    <location>
        <begin position="1"/>
        <end position="49"/>
    </location>
</feature>
<evidence type="ECO:0000256" key="6">
    <source>
        <dbReference type="ARBA" id="ARBA00023242"/>
    </source>
</evidence>
<dbReference type="PROSITE" id="PS01359">
    <property type="entry name" value="ZF_PHD_1"/>
    <property type="match status" value="1"/>
</dbReference>
<protein>
    <recommendedName>
        <fullName evidence="12">PHD-type domain-containing protein</fullName>
    </recommendedName>
</protein>
<dbReference type="VEuPathDB" id="FungiDB:MELLADRAFT_40457"/>
<dbReference type="Pfam" id="PF21323">
    <property type="entry name" value="KDM5_C-hel"/>
    <property type="match status" value="1"/>
</dbReference>
<evidence type="ECO:0000256" key="2">
    <source>
        <dbReference type="ARBA" id="ARBA00022723"/>
    </source>
</evidence>
<dbReference type="InterPro" id="IPR019787">
    <property type="entry name" value="Znf_PHD-finger"/>
</dbReference>
<dbReference type="SUPFAM" id="SSF51197">
    <property type="entry name" value="Clavaminate synthase-like"/>
    <property type="match status" value="1"/>
</dbReference>
<dbReference type="eggNOG" id="KOG1246">
    <property type="taxonomic scope" value="Eukaryota"/>
</dbReference>
<evidence type="ECO:0000256" key="3">
    <source>
        <dbReference type="ARBA" id="ARBA00022771"/>
    </source>
</evidence>
<proteinExistence type="predicted"/>
<dbReference type="GO" id="GO:0008270">
    <property type="term" value="F:zinc ion binding"/>
    <property type="evidence" value="ECO:0007669"/>
    <property type="project" value="UniProtKB-KW"/>
</dbReference>
<dbReference type="InParanoid" id="F4S8B2"/>
<dbReference type="Gene3D" id="3.30.40.10">
    <property type="entry name" value="Zinc/RING finger domain, C3HC4 (zinc finger)"/>
    <property type="match status" value="1"/>
</dbReference>
<reference evidence="11" key="1">
    <citation type="journal article" date="2011" name="Proc. Natl. Acad. Sci. U.S.A.">
        <title>Obligate biotrophy features unraveled by the genomic analysis of rust fungi.</title>
        <authorList>
            <person name="Duplessis S."/>
            <person name="Cuomo C.A."/>
            <person name="Lin Y.-C."/>
            <person name="Aerts A."/>
            <person name="Tisserant E."/>
            <person name="Veneault-Fourrey C."/>
            <person name="Joly D.L."/>
            <person name="Hacquard S."/>
            <person name="Amselem J."/>
            <person name="Cantarel B.L."/>
            <person name="Chiu R."/>
            <person name="Coutinho P.M."/>
            <person name="Feau N."/>
            <person name="Field M."/>
            <person name="Frey P."/>
            <person name="Gelhaye E."/>
            <person name="Goldberg J."/>
            <person name="Grabherr M.G."/>
            <person name="Kodira C.D."/>
            <person name="Kohler A."/>
            <person name="Kuees U."/>
            <person name="Lindquist E.A."/>
            <person name="Lucas S.M."/>
            <person name="Mago R."/>
            <person name="Mauceli E."/>
            <person name="Morin E."/>
            <person name="Murat C."/>
            <person name="Pangilinan J.L."/>
            <person name="Park R."/>
            <person name="Pearson M."/>
            <person name="Quesneville H."/>
            <person name="Rouhier N."/>
            <person name="Sakthikumar S."/>
            <person name="Salamov A.A."/>
            <person name="Schmutz J."/>
            <person name="Selles B."/>
            <person name="Shapiro H."/>
            <person name="Tanguay P."/>
            <person name="Tuskan G.A."/>
            <person name="Henrissat B."/>
            <person name="Van de Peer Y."/>
            <person name="Rouze P."/>
            <person name="Ellis J.G."/>
            <person name="Dodds P.N."/>
            <person name="Schein J.E."/>
            <person name="Zhong S."/>
            <person name="Hamelin R.C."/>
            <person name="Grigoriev I.V."/>
            <person name="Szabo L.J."/>
            <person name="Martin F."/>
        </authorList>
    </citation>
    <scope>NUCLEOTIDE SEQUENCE [LARGE SCALE GENOMIC DNA]</scope>
    <source>
        <strain evidence="11">98AG31 / pathotype 3-4-7</strain>
    </source>
</reference>
<dbReference type="KEGG" id="mlr:MELLADRAFT_40457"/>
<name>F4S8B2_MELLP</name>
<keyword evidence="2" id="KW-0479">Metal-binding</keyword>
<keyword evidence="3 7" id="KW-0863">Zinc-finger</keyword>
<evidence type="ECO:0000256" key="1">
    <source>
        <dbReference type="ARBA" id="ARBA00004123"/>
    </source>
</evidence>
<comment type="subcellular location">
    <subcellularLocation>
        <location evidence="1">Nucleus</location>
    </subcellularLocation>
</comment>
<dbReference type="HOGENOM" id="CLU_873052_0_0_1"/>
<dbReference type="PROSITE" id="PS50016">
    <property type="entry name" value="ZF_PHD_2"/>
    <property type="match status" value="1"/>
</dbReference>
<dbReference type="InterPro" id="IPR013083">
    <property type="entry name" value="Znf_RING/FYVE/PHD"/>
</dbReference>
<dbReference type="InterPro" id="IPR019786">
    <property type="entry name" value="Zinc_finger_PHD-type_CS"/>
</dbReference>
<feature type="non-terminal residue" evidence="10">
    <location>
        <position position="1"/>
    </location>
</feature>
<sequence length="319" mass="36820">ICEICGSDEDDPNILLCDCCDKGFHLQCLRPALERVPEGNWFCDKCILSTGNEFGFEEGEEYDLSKFQEFQDELALEDHIEREFWRLVESQAEPVEVEYGADIHSSTYGSAFPHVEKHPLEPYAKDGWNLNNLPIAPGSLLRYIKSDIAGMTQPWIYVGMVFSTFAWHKEDHYTYSVNYHHWGDTKTWYGVPAEDDEKLEKAMKEAAPDLFEQQPDVMYQLVTLMSPGRLKKSGVRTYVCDQRPNEFVVTCPRSYHSGFNHGFNLNEAVNFGLPDWLADGSICVDRYKTLHKLPVFSHDELLMTIFTYEKSPRVSRWSV</sequence>
<dbReference type="InterPro" id="IPR003347">
    <property type="entry name" value="JmjC_dom"/>
</dbReference>
<dbReference type="RefSeq" id="XP_007417609.1">
    <property type="nucleotide sequence ID" value="XM_007417547.1"/>
</dbReference>
<evidence type="ECO:0000256" key="7">
    <source>
        <dbReference type="PROSITE-ProRule" id="PRU00146"/>
    </source>
</evidence>
<evidence type="ECO:0000313" key="10">
    <source>
        <dbReference type="EMBL" id="EGF99064.1"/>
    </source>
</evidence>
<evidence type="ECO:0000256" key="4">
    <source>
        <dbReference type="ARBA" id="ARBA00022833"/>
    </source>
</evidence>
<dbReference type="SUPFAM" id="SSF57903">
    <property type="entry name" value="FYVE/PHD zinc finger"/>
    <property type="match status" value="1"/>
</dbReference>
<dbReference type="PROSITE" id="PS51184">
    <property type="entry name" value="JMJC"/>
    <property type="match status" value="1"/>
</dbReference>
<dbReference type="GeneID" id="18927892"/>
<dbReference type="GO" id="GO:0000785">
    <property type="term" value="C:chromatin"/>
    <property type="evidence" value="ECO:0007669"/>
    <property type="project" value="TreeGrafter"/>
</dbReference>
<feature type="domain" description="JmjC" evidence="9">
    <location>
        <begin position="122"/>
        <end position="288"/>
    </location>
</feature>
<dbReference type="PANTHER" id="PTHR10694:SF33">
    <property type="entry name" value="LYSINE-SPECIFIC DEMETHYLASE 5"/>
    <property type="match status" value="1"/>
</dbReference>
<keyword evidence="6" id="KW-0539">Nucleus</keyword>
<dbReference type="Proteomes" id="UP000001072">
    <property type="component" value="Unassembled WGS sequence"/>
</dbReference>
<dbReference type="SMART" id="SM00558">
    <property type="entry name" value="JmjC"/>
    <property type="match status" value="1"/>
</dbReference>
<dbReference type="STRING" id="747676.F4S8B2"/>
<accession>F4S8B2</accession>
<gene>
    <name evidence="10" type="ORF">MELLADRAFT_40457</name>
</gene>
<dbReference type="GO" id="GO:0034647">
    <property type="term" value="F:histone H3K4me/H3K4me2/H3K4me3 demethylase activity"/>
    <property type="evidence" value="ECO:0007669"/>
    <property type="project" value="TreeGrafter"/>
</dbReference>
<dbReference type="Pfam" id="PF00628">
    <property type="entry name" value="PHD"/>
    <property type="match status" value="1"/>
</dbReference>
<dbReference type="PANTHER" id="PTHR10694">
    <property type="entry name" value="LYSINE-SPECIFIC DEMETHYLASE"/>
    <property type="match status" value="1"/>
</dbReference>
<dbReference type="EMBL" id="GL883164">
    <property type="protein sequence ID" value="EGF99064.1"/>
    <property type="molecule type" value="Genomic_DNA"/>
</dbReference>
<dbReference type="Pfam" id="PF02373">
    <property type="entry name" value="JmjC"/>
    <property type="match status" value="1"/>
</dbReference>
<dbReference type="SMART" id="SM00249">
    <property type="entry name" value="PHD"/>
    <property type="match status" value="1"/>
</dbReference>
<evidence type="ECO:0000259" key="9">
    <source>
        <dbReference type="PROSITE" id="PS51184"/>
    </source>
</evidence>
<dbReference type="OrthoDB" id="1678912at2759"/>
<keyword evidence="4" id="KW-0862">Zinc</keyword>
<keyword evidence="11" id="KW-1185">Reference proteome</keyword>
<keyword evidence="5" id="KW-0408">Iron</keyword>
<evidence type="ECO:0000313" key="11">
    <source>
        <dbReference type="Proteomes" id="UP000001072"/>
    </source>
</evidence>
<evidence type="ECO:0008006" key="12">
    <source>
        <dbReference type="Google" id="ProtNLM"/>
    </source>
</evidence>
<dbReference type="GO" id="GO:0005634">
    <property type="term" value="C:nucleus"/>
    <property type="evidence" value="ECO:0007669"/>
    <property type="project" value="UniProtKB-SubCell"/>
</dbReference>
<dbReference type="InterPro" id="IPR001965">
    <property type="entry name" value="Znf_PHD"/>
</dbReference>
<dbReference type="CDD" id="cd15545">
    <property type="entry name" value="PHD_BAZ2A_like"/>
    <property type="match status" value="1"/>
</dbReference>
<dbReference type="InterPro" id="IPR011011">
    <property type="entry name" value="Znf_FYVE_PHD"/>
</dbReference>
<dbReference type="Gene3D" id="2.60.120.650">
    <property type="entry name" value="Cupin"/>
    <property type="match status" value="1"/>
</dbReference>
<dbReference type="GO" id="GO:0006355">
    <property type="term" value="P:regulation of DNA-templated transcription"/>
    <property type="evidence" value="ECO:0007669"/>
    <property type="project" value="TreeGrafter"/>
</dbReference>
<dbReference type="AlphaFoldDB" id="F4S8B2"/>
<evidence type="ECO:0000259" key="8">
    <source>
        <dbReference type="PROSITE" id="PS50016"/>
    </source>
</evidence>
<evidence type="ECO:0000256" key="5">
    <source>
        <dbReference type="ARBA" id="ARBA00023004"/>
    </source>
</evidence>